<dbReference type="InterPro" id="IPR002081">
    <property type="entry name" value="Cryptochrome/DNA_photolyase_1"/>
</dbReference>
<evidence type="ECO:0000256" key="3">
    <source>
        <dbReference type="ARBA" id="ARBA00022827"/>
    </source>
</evidence>
<keyword evidence="7" id="KW-0456">Lyase</keyword>
<dbReference type="InterPro" id="IPR006050">
    <property type="entry name" value="DNA_photolyase_N"/>
</dbReference>
<dbReference type="Pfam" id="PF00875">
    <property type="entry name" value="DNA_photolyase"/>
    <property type="match status" value="1"/>
</dbReference>
<dbReference type="Gene3D" id="1.10.579.10">
    <property type="entry name" value="DNA Cyclobutane Dipyrimidine Photolyase, subunit A, domain 3"/>
    <property type="match status" value="1"/>
</dbReference>
<organism evidence="7 8">
    <name type="scientific">Kurthia gibsonii</name>
    <dbReference type="NCBI Taxonomy" id="33946"/>
    <lineage>
        <taxon>Bacteria</taxon>
        <taxon>Bacillati</taxon>
        <taxon>Bacillota</taxon>
        <taxon>Bacilli</taxon>
        <taxon>Bacillales</taxon>
        <taxon>Caryophanaceae</taxon>
        <taxon>Kurthia</taxon>
    </lineage>
</organism>
<comment type="caution">
    <text evidence="7">The sequence shown here is derived from an EMBL/GenBank/DDBJ whole genome shotgun (WGS) entry which is preliminary data.</text>
</comment>
<keyword evidence="2 5" id="KW-0285">Flavoprotein</keyword>
<dbReference type="GO" id="GO:0003904">
    <property type="term" value="F:deoxyribodipyrimidine photo-lyase activity"/>
    <property type="evidence" value="ECO:0007669"/>
    <property type="project" value="UniProtKB-EC"/>
</dbReference>
<dbReference type="SUPFAM" id="SSF52425">
    <property type="entry name" value="Cryptochrome/photolyase, N-terminal domain"/>
    <property type="match status" value="1"/>
</dbReference>
<dbReference type="PANTHER" id="PTHR11455">
    <property type="entry name" value="CRYPTOCHROME"/>
    <property type="match status" value="1"/>
</dbReference>
<dbReference type="PROSITE" id="PS00394">
    <property type="entry name" value="DNA_PHOTOLYASES_1_1"/>
    <property type="match status" value="1"/>
</dbReference>
<dbReference type="InterPro" id="IPR014729">
    <property type="entry name" value="Rossmann-like_a/b/a_fold"/>
</dbReference>
<comment type="cofactor">
    <cofactor evidence="1">
        <name>FAD</name>
        <dbReference type="ChEBI" id="CHEBI:57692"/>
    </cofactor>
</comment>
<accession>A0ABU9LGW4</accession>
<dbReference type="PROSITE" id="PS51645">
    <property type="entry name" value="PHR_CRY_ALPHA_BETA"/>
    <property type="match status" value="1"/>
</dbReference>
<dbReference type="InterPro" id="IPR036134">
    <property type="entry name" value="Crypto/Photolyase_FAD-like_sf"/>
</dbReference>
<dbReference type="EMBL" id="JBCEWA010000001">
    <property type="protein sequence ID" value="MEL5987135.1"/>
    <property type="molecule type" value="Genomic_DNA"/>
</dbReference>
<evidence type="ECO:0000256" key="1">
    <source>
        <dbReference type="ARBA" id="ARBA00001974"/>
    </source>
</evidence>
<dbReference type="Gene3D" id="1.25.40.80">
    <property type="match status" value="1"/>
</dbReference>
<evidence type="ECO:0000256" key="4">
    <source>
        <dbReference type="ARBA" id="ARBA00022991"/>
    </source>
</evidence>
<keyword evidence="4 5" id="KW-0157">Chromophore</keyword>
<comment type="similarity">
    <text evidence="5">Belongs to the DNA photolyase family.</text>
</comment>
<dbReference type="InterPro" id="IPR005101">
    <property type="entry name" value="Cryptochr/Photolyase_FAD-bd"/>
</dbReference>
<evidence type="ECO:0000256" key="2">
    <source>
        <dbReference type="ARBA" id="ARBA00022630"/>
    </source>
</evidence>
<keyword evidence="3 5" id="KW-0274">FAD</keyword>
<dbReference type="InterPro" id="IPR018394">
    <property type="entry name" value="DNA_photolyase_1_CS_C"/>
</dbReference>
<dbReference type="PRINTS" id="PR00147">
    <property type="entry name" value="DNAPHOTLYASE"/>
</dbReference>
<dbReference type="InterPro" id="IPR036155">
    <property type="entry name" value="Crypto/Photolyase_N_sf"/>
</dbReference>
<dbReference type="Pfam" id="PF03441">
    <property type="entry name" value="FAD_binding_7"/>
    <property type="match status" value="1"/>
</dbReference>
<evidence type="ECO:0000259" key="6">
    <source>
        <dbReference type="PROSITE" id="PS51645"/>
    </source>
</evidence>
<dbReference type="RefSeq" id="WP_342302600.1">
    <property type="nucleotide sequence ID" value="NZ_JBCEWA010000001.1"/>
</dbReference>
<gene>
    <name evidence="7" type="ORF">AAF454_01700</name>
</gene>
<dbReference type="EC" id="4.1.99.3" evidence="7"/>
<evidence type="ECO:0000313" key="8">
    <source>
        <dbReference type="Proteomes" id="UP001398420"/>
    </source>
</evidence>
<dbReference type="PANTHER" id="PTHR11455:SF9">
    <property type="entry name" value="CRYPTOCHROME CIRCADIAN CLOCK 5 ISOFORM X1"/>
    <property type="match status" value="1"/>
</dbReference>
<feature type="domain" description="Photolyase/cryptochrome alpha/beta" evidence="6">
    <location>
        <begin position="1"/>
        <end position="125"/>
    </location>
</feature>
<evidence type="ECO:0000256" key="5">
    <source>
        <dbReference type="RuleBase" id="RU004182"/>
    </source>
</evidence>
<proteinExistence type="inferred from homology"/>
<name>A0ABU9LGW4_9BACL</name>
<dbReference type="Gene3D" id="3.40.50.620">
    <property type="entry name" value="HUPs"/>
    <property type="match status" value="1"/>
</dbReference>
<protein>
    <submittedName>
        <fullName evidence="7">Deoxyribodipyrimidine photo-lyase</fullName>
        <ecNumber evidence="7">4.1.99.3</ecNumber>
    </submittedName>
</protein>
<evidence type="ECO:0000313" key="7">
    <source>
        <dbReference type="EMBL" id="MEL5987135.1"/>
    </source>
</evidence>
<reference evidence="7 8" key="1">
    <citation type="submission" date="2024-04" db="EMBL/GenBank/DDBJ databases">
        <authorList>
            <person name="Wu Y.S."/>
            <person name="Zhang L."/>
        </authorList>
    </citation>
    <scope>NUCLEOTIDE SEQUENCE [LARGE SCALE GENOMIC DNA]</scope>
    <source>
        <strain evidence="7 8">KG-01</strain>
    </source>
</reference>
<keyword evidence="8" id="KW-1185">Reference proteome</keyword>
<dbReference type="SUPFAM" id="SSF48173">
    <property type="entry name" value="Cryptochrome/photolyase FAD-binding domain"/>
    <property type="match status" value="1"/>
</dbReference>
<sequence>MFTLVLFQQDLRLHDHPALFHAAENGRVATAYIAQPLKSRPTASDVWRHHALLNLQQSLKKKNQTLILRQGDFVDEVLKLIDELKCDAVHWHRSYEKERIEVLQKLRQALEQKGVHVHEFEGTLLLQPEEIVNGKKEHYQVFTPFWKRYRGEHIPSSLPEPETIEQGESAPSLSVDDLGLLDPVNWYDDVLAHWKIGERAAIDQWLHFREEPIANYAEDRDFPAKMSTSLLSPHLASGSISARALWASGRSMMQSEQYTAKSDEIDSFLRQLVWREFSYYQLHYNPDLDAVPLRKEFEAFPWLNNDQAFVEWQKGQTGYPLIDAGMRELYATGFMHNRVRMVSASFLVKHLLIEWQKGYEWFKETLVDFNIANNGMGWQWVAGCGADAAPYFRVFNPILQSEKFDGKGDYIRKWLPELENVPDKYIHAPFEAPERVLEEAGVELGRNYPFPIVDHKAGRKRALEAYDVIKKSK</sequence>
<dbReference type="Proteomes" id="UP001398420">
    <property type="component" value="Unassembled WGS sequence"/>
</dbReference>
<dbReference type="PROSITE" id="PS00691">
    <property type="entry name" value="DNA_PHOTOLYASES_1_2"/>
    <property type="match status" value="1"/>
</dbReference>